<evidence type="ECO:0000256" key="1">
    <source>
        <dbReference type="SAM" id="MobiDB-lite"/>
    </source>
</evidence>
<gene>
    <name evidence="2" type="ORF">NPIL_146351</name>
</gene>
<sequence>MPGLIESENAWRKAKKFVGRIISLPLVVLCKHWRDPSCDHFPMTKHFRKTPNTSCLGKLQESHSRDHPELFSELAQPS</sequence>
<evidence type="ECO:0000313" key="2">
    <source>
        <dbReference type="EMBL" id="GFU05810.1"/>
    </source>
</evidence>
<feature type="compositionally biased region" description="Basic and acidic residues" evidence="1">
    <location>
        <begin position="60"/>
        <end position="70"/>
    </location>
</feature>
<feature type="region of interest" description="Disordered" evidence="1">
    <location>
        <begin position="57"/>
        <end position="78"/>
    </location>
</feature>
<comment type="caution">
    <text evidence="2">The sequence shown here is derived from an EMBL/GenBank/DDBJ whole genome shotgun (WGS) entry which is preliminary data.</text>
</comment>
<reference evidence="2" key="1">
    <citation type="submission" date="2020-08" db="EMBL/GenBank/DDBJ databases">
        <title>Multicomponent nature underlies the extraordinary mechanical properties of spider dragline silk.</title>
        <authorList>
            <person name="Kono N."/>
            <person name="Nakamura H."/>
            <person name="Mori M."/>
            <person name="Yoshida Y."/>
            <person name="Ohtoshi R."/>
            <person name="Malay A.D."/>
            <person name="Moran D.A.P."/>
            <person name="Tomita M."/>
            <person name="Numata K."/>
            <person name="Arakawa K."/>
        </authorList>
    </citation>
    <scope>NUCLEOTIDE SEQUENCE</scope>
</reference>
<keyword evidence="3" id="KW-1185">Reference proteome</keyword>
<dbReference type="Proteomes" id="UP000887013">
    <property type="component" value="Unassembled WGS sequence"/>
</dbReference>
<dbReference type="AlphaFoldDB" id="A0A8X6UEA7"/>
<evidence type="ECO:0000313" key="3">
    <source>
        <dbReference type="Proteomes" id="UP000887013"/>
    </source>
</evidence>
<name>A0A8X6UEA7_NEPPI</name>
<accession>A0A8X6UEA7</accession>
<organism evidence="2 3">
    <name type="scientific">Nephila pilipes</name>
    <name type="common">Giant wood spider</name>
    <name type="synonym">Nephila maculata</name>
    <dbReference type="NCBI Taxonomy" id="299642"/>
    <lineage>
        <taxon>Eukaryota</taxon>
        <taxon>Metazoa</taxon>
        <taxon>Ecdysozoa</taxon>
        <taxon>Arthropoda</taxon>
        <taxon>Chelicerata</taxon>
        <taxon>Arachnida</taxon>
        <taxon>Araneae</taxon>
        <taxon>Araneomorphae</taxon>
        <taxon>Entelegynae</taxon>
        <taxon>Araneoidea</taxon>
        <taxon>Nephilidae</taxon>
        <taxon>Nephila</taxon>
    </lineage>
</organism>
<dbReference type="EMBL" id="BMAW01077340">
    <property type="protein sequence ID" value="GFU05810.1"/>
    <property type="molecule type" value="Genomic_DNA"/>
</dbReference>
<protein>
    <submittedName>
        <fullName evidence="2">Uncharacterized protein</fullName>
    </submittedName>
</protein>
<proteinExistence type="predicted"/>